<evidence type="ECO:0000313" key="2">
    <source>
        <dbReference type="Proteomes" id="UP000298663"/>
    </source>
</evidence>
<accession>A0A4U5LUR2</accession>
<evidence type="ECO:0000313" key="1">
    <source>
        <dbReference type="EMBL" id="TKR59853.1"/>
    </source>
</evidence>
<dbReference type="Proteomes" id="UP000298663">
    <property type="component" value="Unassembled WGS sequence"/>
</dbReference>
<comment type="caution">
    <text evidence="1">The sequence shown here is derived from an EMBL/GenBank/DDBJ whole genome shotgun (WGS) entry which is preliminary data.</text>
</comment>
<dbReference type="AlphaFoldDB" id="A0A4U5LUR2"/>
<organism evidence="1 2">
    <name type="scientific">Steinernema carpocapsae</name>
    <name type="common">Entomopathogenic nematode</name>
    <dbReference type="NCBI Taxonomy" id="34508"/>
    <lineage>
        <taxon>Eukaryota</taxon>
        <taxon>Metazoa</taxon>
        <taxon>Ecdysozoa</taxon>
        <taxon>Nematoda</taxon>
        <taxon>Chromadorea</taxon>
        <taxon>Rhabditida</taxon>
        <taxon>Tylenchina</taxon>
        <taxon>Panagrolaimomorpha</taxon>
        <taxon>Strongyloidoidea</taxon>
        <taxon>Steinernematidae</taxon>
        <taxon>Steinernema</taxon>
    </lineage>
</organism>
<reference evidence="1 2" key="1">
    <citation type="journal article" date="2015" name="Genome Biol.">
        <title>Comparative genomics of Steinernema reveals deeply conserved gene regulatory networks.</title>
        <authorList>
            <person name="Dillman A.R."/>
            <person name="Macchietto M."/>
            <person name="Porter C.F."/>
            <person name="Rogers A."/>
            <person name="Williams B."/>
            <person name="Antoshechkin I."/>
            <person name="Lee M.M."/>
            <person name="Goodwin Z."/>
            <person name="Lu X."/>
            <person name="Lewis E.E."/>
            <person name="Goodrich-Blair H."/>
            <person name="Stock S.P."/>
            <person name="Adams B.J."/>
            <person name="Sternberg P.W."/>
            <person name="Mortazavi A."/>
        </authorList>
    </citation>
    <scope>NUCLEOTIDE SEQUENCE [LARGE SCALE GENOMIC DNA]</scope>
    <source>
        <strain evidence="1 2">ALL</strain>
    </source>
</reference>
<keyword evidence="2" id="KW-1185">Reference proteome</keyword>
<name>A0A4U5LUR2_STECR</name>
<dbReference type="EMBL" id="AZBU02000012">
    <property type="protein sequence ID" value="TKR59853.1"/>
    <property type="molecule type" value="Genomic_DNA"/>
</dbReference>
<proteinExistence type="predicted"/>
<protein>
    <submittedName>
        <fullName evidence="1">Uncharacterized protein</fullName>
    </submittedName>
</protein>
<sequence length="68" mass="7776">MPKRGSEVLGMRPGVSNFRKTNISEKRKMPSAEMPSFKVAKCTKEKRFYPNHPLPNTINTRIYPPATL</sequence>
<gene>
    <name evidence="1" type="ORF">L596_029466</name>
</gene>
<reference evidence="1 2" key="2">
    <citation type="journal article" date="2019" name="G3 (Bethesda)">
        <title>Hybrid Assembly of the Genome of the Entomopathogenic Nematode Steinernema carpocapsae Identifies the X-Chromosome.</title>
        <authorList>
            <person name="Serra L."/>
            <person name="Macchietto M."/>
            <person name="Macias-Munoz A."/>
            <person name="McGill C.J."/>
            <person name="Rodriguez I.M."/>
            <person name="Rodriguez B."/>
            <person name="Murad R."/>
            <person name="Mortazavi A."/>
        </authorList>
    </citation>
    <scope>NUCLEOTIDE SEQUENCE [LARGE SCALE GENOMIC DNA]</scope>
    <source>
        <strain evidence="1 2">ALL</strain>
    </source>
</reference>